<proteinExistence type="predicted"/>
<dbReference type="STRING" id="502025.Hoch_2669"/>
<gene>
    <name evidence="2" type="ordered locus">Hoch_2669</name>
</gene>
<dbReference type="InterPro" id="IPR038740">
    <property type="entry name" value="BioF2-like_GNAT_dom"/>
</dbReference>
<organism evidence="2 3">
    <name type="scientific">Haliangium ochraceum (strain DSM 14365 / JCM 11303 / SMP-2)</name>
    <dbReference type="NCBI Taxonomy" id="502025"/>
    <lineage>
        <taxon>Bacteria</taxon>
        <taxon>Pseudomonadati</taxon>
        <taxon>Myxococcota</taxon>
        <taxon>Polyangia</taxon>
        <taxon>Haliangiales</taxon>
        <taxon>Kofleriaceae</taxon>
        <taxon>Haliangium</taxon>
    </lineage>
</organism>
<name>D0LM22_HALO1</name>
<keyword evidence="3" id="KW-1185">Reference proteome</keyword>
<dbReference type="HOGENOM" id="CLU_851972_0_0_7"/>
<evidence type="ECO:0000313" key="2">
    <source>
        <dbReference type="EMBL" id="ACY15200.1"/>
    </source>
</evidence>
<protein>
    <recommendedName>
        <fullName evidence="1">BioF2-like acetyltransferase domain-containing protein</fullName>
    </recommendedName>
</protein>
<evidence type="ECO:0000313" key="3">
    <source>
        <dbReference type="Proteomes" id="UP000001880"/>
    </source>
</evidence>
<dbReference type="Pfam" id="PF13480">
    <property type="entry name" value="Acetyltransf_6"/>
    <property type="match status" value="1"/>
</dbReference>
<dbReference type="Proteomes" id="UP000001880">
    <property type="component" value="Chromosome"/>
</dbReference>
<dbReference type="AlphaFoldDB" id="D0LM22"/>
<feature type="domain" description="BioF2-like acetyltransferase" evidence="1">
    <location>
        <begin position="163"/>
        <end position="309"/>
    </location>
</feature>
<dbReference type="EMBL" id="CP001804">
    <property type="protein sequence ID" value="ACY15200.1"/>
    <property type="molecule type" value="Genomic_DNA"/>
</dbReference>
<dbReference type="InterPro" id="IPR016181">
    <property type="entry name" value="Acyl_CoA_acyltransferase"/>
</dbReference>
<reference evidence="2 3" key="1">
    <citation type="journal article" date="2010" name="Stand. Genomic Sci.">
        <title>Complete genome sequence of Haliangium ochraceum type strain (SMP-2).</title>
        <authorList>
            <consortium name="US DOE Joint Genome Institute (JGI-PGF)"/>
            <person name="Ivanova N."/>
            <person name="Daum C."/>
            <person name="Lang E."/>
            <person name="Abt B."/>
            <person name="Kopitz M."/>
            <person name="Saunders E."/>
            <person name="Lapidus A."/>
            <person name="Lucas S."/>
            <person name="Glavina Del Rio T."/>
            <person name="Nolan M."/>
            <person name="Tice H."/>
            <person name="Copeland A."/>
            <person name="Cheng J.F."/>
            <person name="Chen F."/>
            <person name="Bruce D."/>
            <person name="Goodwin L."/>
            <person name="Pitluck S."/>
            <person name="Mavromatis K."/>
            <person name="Pati A."/>
            <person name="Mikhailova N."/>
            <person name="Chen A."/>
            <person name="Palaniappan K."/>
            <person name="Land M."/>
            <person name="Hauser L."/>
            <person name="Chang Y.J."/>
            <person name="Jeffries C.D."/>
            <person name="Detter J.C."/>
            <person name="Brettin T."/>
            <person name="Rohde M."/>
            <person name="Goker M."/>
            <person name="Bristow J."/>
            <person name="Markowitz V."/>
            <person name="Eisen J.A."/>
            <person name="Hugenholtz P."/>
            <person name="Kyrpides N.C."/>
            <person name="Klenk H.P."/>
        </authorList>
    </citation>
    <scope>NUCLEOTIDE SEQUENCE [LARGE SCALE GENOMIC DNA]</scope>
    <source>
        <strain evidence="3">DSM 14365 / CIP 107738 / JCM 11303 / AJ 13395 / SMP-2</strain>
    </source>
</reference>
<evidence type="ECO:0000259" key="1">
    <source>
        <dbReference type="Pfam" id="PF13480"/>
    </source>
</evidence>
<dbReference type="SUPFAM" id="SSF55729">
    <property type="entry name" value="Acyl-CoA N-acyltransferases (Nat)"/>
    <property type="match status" value="1"/>
</dbReference>
<dbReference type="RefSeq" id="WP_012827808.1">
    <property type="nucleotide sequence ID" value="NC_013440.1"/>
</dbReference>
<dbReference type="eggNOG" id="COG5653">
    <property type="taxonomic scope" value="Bacteria"/>
</dbReference>
<dbReference type="OrthoDB" id="5454414at2"/>
<sequence>MEEISLDSFERDSDAFDEAVAASSGIDRFCSSSAWILPAQATLMPPRQPWLFRDQHGYVAMMRGRHIDGWSYVEPLEAMWYLACPLVGPTPRELAARFGELCRGRPDDWDVALIGGLEPNSVLSEELATYLSMFCRLRLAPPTIRHVAELGDGFERYLGRRSRNFRKSLRRADDAARAAGIRFERVSARDSDQAAALYRRAVAIEERSWKGRAGVGIQDGAMHAFYQQMLPRLAARGRLRAIFASHRGRDVAFILGGVYLDTYRGLQFSFDADYSELSLGNLCQREQIAALCEEGVSRYDLGTDMEYKRRWADTTHETIALLAIRR</sequence>
<accession>D0LM22</accession>
<dbReference type="KEGG" id="hoh:Hoch_2669"/>
<dbReference type="Gene3D" id="3.40.630.30">
    <property type="match status" value="1"/>
</dbReference>